<dbReference type="InterPro" id="IPR025372">
    <property type="entry name" value="DUF4362"/>
</dbReference>
<dbReference type="Proteomes" id="UP000626244">
    <property type="component" value="Unassembled WGS sequence"/>
</dbReference>
<name>A0A8J3AFQ8_9BACI</name>
<dbReference type="Pfam" id="PF14275">
    <property type="entry name" value="DUF4362"/>
    <property type="match status" value="1"/>
</dbReference>
<gene>
    <name evidence="1" type="ORF">GCM10007380_16100</name>
</gene>
<evidence type="ECO:0008006" key="3">
    <source>
        <dbReference type="Google" id="ProtNLM"/>
    </source>
</evidence>
<dbReference type="AlphaFoldDB" id="A0A8J3AFQ8"/>
<dbReference type="EMBL" id="BMHB01000001">
    <property type="protein sequence ID" value="GGI13075.1"/>
    <property type="molecule type" value="Genomic_DNA"/>
</dbReference>
<accession>A0A8J3AFQ8</accession>
<evidence type="ECO:0000313" key="2">
    <source>
        <dbReference type="Proteomes" id="UP000626244"/>
    </source>
</evidence>
<evidence type="ECO:0000313" key="1">
    <source>
        <dbReference type="EMBL" id="GGI13075.1"/>
    </source>
</evidence>
<keyword evidence="2" id="KW-1185">Reference proteome</keyword>
<protein>
    <recommendedName>
        <fullName evidence="3">DUF4362 domain-containing protein</fullName>
    </recommendedName>
</protein>
<comment type="caution">
    <text evidence="1">The sequence shown here is derived from an EMBL/GenBank/DDBJ whole genome shotgun (WGS) entry which is preliminary data.</text>
</comment>
<proteinExistence type="predicted"/>
<reference evidence="2" key="1">
    <citation type="journal article" date="2019" name="Int. J. Syst. Evol. Microbiol.">
        <title>The Global Catalogue of Microorganisms (GCM) 10K type strain sequencing project: providing services to taxonomists for standard genome sequencing and annotation.</title>
        <authorList>
            <consortium name="The Broad Institute Genomics Platform"/>
            <consortium name="The Broad Institute Genome Sequencing Center for Infectious Disease"/>
            <person name="Wu L."/>
            <person name="Ma J."/>
        </authorList>
    </citation>
    <scope>NUCLEOTIDE SEQUENCE [LARGE SCALE GENOMIC DNA]</scope>
    <source>
        <strain evidence="2">CGMCC 1.14993</strain>
    </source>
</reference>
<organism evidence="1 2">
    <name type="scientific">Gottfriedia solisilvae</name>
    <dbReference type="NCBI Taxonomy" id="1516104"/>
    <lineage>
        <taxon>Bacteria</taxon>
        <taxon>Bacillati</taxon>
        <taxon>Bacillota</taxon>
        <taxon>Bacilli</taxon>
        <taxon>Bacillales</taxon>
        <taxon>Bacillaceae</taxon>
        <taxon>Gottfriedia</taxon>
    </lineage>
</organism>
<sequence length="111" mass="12636">MNYTPSKTDIVSRNNGDIVNEIRLKEFIENTETGQTDSIRVVGYTKEGDPILTDLTINGEQLKVTRDNTRDEYGDGEIKTFECEKILVEEKKYSILGCDGYEIPYYLAEGN</sequence>